<dbReference type="Proteomes" id="UP001287286">
    <property type="component" value="Unassembled WGS sequence"/>
</dbReference>
<keyword evidence="1" id="KW-0175">Coiled coil</keyword>
<name>A0ABR0BH12_PURLI</name>
<evidence type="ECO:0000256" key="1">
    <source>
        <dbReference type="SAM" id="Coils"/>
    </source>
</evidence>
<keyword evidence="4" id="KW-1185">Reference proteome</keyword>
<proteinExistence type="predicted"/>
<organism evidence="3 4">
    <name type="scientific">Purpureocillium lilacinum</name>
    <name type="common">Paecilomyces lilacinus</name>
    <dbReference type="NCBI Taxonomy" id="33203"/>
    <lineage>
        <taxon>Eukaryota</taxon>
        <taxon>Fungi</taxon>
        <taxon>Dikarya</taxon>
        <taxon>Ascomycota</taxon>
        <taxon>Pezizomycotina</taxon>
        <taxon>Sordariomycetes</taxon>
        <taxon>Hypocreomycetidae</taxon>
        <taxon>Hypocreales</taxon>
        <taxon>Ophiocordycipitaceae</taxon>
        <taxon>Purpureocillium</taxon>
    </lineage>
</organism>
<evidence type="ECO:0000313" key="3">
    <source>
        <dbReference type="EMBL" id="KAK4077305.1"/>
    </source>
</evidence>
<feature type="region of interest" description="Disordered" evidence="2">
    <location>
        <begin position="1"/>
        <end position="57"/>
    </location>
</feature>
<accession>A0ABR0BH12</accession>
<protein>
    <recommendedName>
        <fullName evidence="5">BZIP domain-containing protein</fullName>
    </recommendedName>
</protein>
<sequence length="281" mass="30645">MNLQTPGAASNKRSKPSVASGHLATSANRGCENERHAKGERLTRGRPRLDTMDRTAADRRRTQIRLAQRAYRHRKETAFSALEQRIDELEVAHRRLGENIRELHELLKVGGVLDIIPYAAFLLTSLTTTVATVAAAGAESAGNSPLAPSCLSEPADLCSTGYENSRATPECCSTGRRQLVSLPEVPYSQPDRPNTMSAVELTILSGSTNNELVGQSTLPNEYSFRGSMEMVGTIGTGYSSYVPPTSPMSSALSESHHSSNLECYHLQDSYWTIYPQPAAHR</sequence>
<dbReference type="EMBL" id="JAWRVI010000099">
    <property type="protein sequence ID" value="KAK4077305.1"/>
    <property type="molecule type" value="Genomic_DNA"/>
</dbReference>
<feature type="compositionally biased region" description="Basic and acidic residues" evidence="2">
    <location>
        <begin position="31"/>
        <end position="57"/>
    </location>
</feature>
<dbReference type="InterPro" id="IPR046347">
    <property type="entry name" value="bZIP_sf"/>
</dbReference>
<comment type="caution">
    <text evidence="3">The sequence shown here is derived from an EMBL/GenBank/DDBJ whole genome shotgun (WGS) entry which is preliminary data.</text>
</comment>
<gene>
    <name evidence="3" type="ORF">Purlil1_12341</name>
</gene>
<dbReference type="CDD" id="cd14688">
    <property type="entry name" value="bZIP_YAP"/>
    <property type="match status" value="1"/>
</dbReference>
<dbReference type="SUPFAM" id="SSF57959">
    <property type="entry name" value="Leucine zipper domain"/>
    <property type="match status" value="1"/>
</dbReference>
<evidence type="ECO:0008006" key="5">
    <source>
        <dbReference type="Google" id="ProtNLM"/>
    </source>
</evidence>
<evidence type="ECO:0000256" key="2">
    <source>
        <dbReference type="SAM" id="MobiDB-lite"/>
    </source>
</evidence>
<dbReference type="Gene3D" id="1.20.5.170">
    <property type="match status" value="1"/>
</dbReference>
<feature type="coiled-coil region" evidence="1">
    <location>
        <begin position="72"/>
        <end position="106"/>
    </location>
</feature>
<reference evidence="3 4" key="1">
    <citation type="journal article" date="2024" name="Microbiol. Resour. Announc.">
        <title>Genome annotations for the ascomycete fungi Trichoderma harzianum, Trichoderma aggressivum, and Purpureocillium lilacinum.</title>
        <authorList>
            <person name="Beijen E.P.W."/>
            <person name="Ohm R.A."/>
        </authorList>
    </citation>
    <scope>NUCLEOTIDE SEQUENCE [LARGE SCALE GENOMIC DNA]</scope>
    <source>
        <strain evidence="3 4">CBS 150709</strain>
    </source>
</reference>
<dbReference type="PANTHER" id="PTHR40618:SF1">
    <property type="entry name" value="B-ZIP TRANSCRIPTION FACTOR (EUROFUNG)"/>
    <property type="match status" value="1"/>
</dbReference>
<evidence type="ECO:0000313" key="4">
    <source>
        <dbReference type="Proteomes" id="UP001287286"/>
    </source>
</evidence>
<dbReference type="PANTHER" id="PTHR40618">
    <property type="entry name" value="B-ZIP TRANSCRIPTION FACTOR (EUROFUNG)-RELATED"/>
    <property type="match status" value="1"/>
</dbReference>